<organism evidence="3 4">
    <name type="scientific">Nesidiocoris tenuis</name>
    <dbReference type="NCBI Taxonomy" id="355587"/>
    <lineage>
        <taxon>Eukaryota</taxon>
        <taxon>Metazoa</taxon>
        <taxon>Ecdysozoa</taxon>
        <taxon>Arthropoda</taxon>
        <taxon>Hexapoda</taxon>
        <taxon>Insecta</taxon>
        <taxon>Pterygota</taxon>
        <taxon>Neoptera</taxon>
        <taxon>Paraneoptera</taxon>
        <taxon>Hemiptera</taxon>
        <taxon>Heteroptera</taxon>
        <taxon>Panheteroptera</taxon>
        <taxon>Cimicomorpha</taxon>
        <taxon>Miridae</taxon>
        <taxon>Dicyphina</taxon>
        <taxon>Nesidiocoris</taxon>
    </lineage>
</organism>
<reference evidence="3 4" key="1">
    <citation type="submission" date="2023-09" db="EMBL/GenBank/DDBJ databases">
        <title>Nesidiocoris tenuis whole genome shotgun sequence.</title>
        <authorList>
            <person name="Shibata T."/>
            <person name="Shimoda M."/>
            <person name="Kobayashi T."/>
            <person name="Uehara T."/>
        </authorList>
    </citation>
    <scope>NUCLEOTIDE SEQUENCE [LARGE SCALE GENOMIC DNA]</scope>
    <source>
        <strain evidence="3 4">Japan</strain>
    </source>
</reference>
<name>A0ABN7AGS4_9HEMI</name>
<feature type="domain" description="MADF" evidence="2">
    <location>
        <begin position="47"/>
        <end position="143"/>
    </location>
</feature>
<dbReference type="InterPro" id="IPR039353">
    <property type="entry name" value="TF_Adf1"/>
</dbReference>
<dbReference type="SMART" id="SM00595">
    <property type="entry name" value="MADF"/>
    <property type="match status" value="1"/>
</dbReference>
<sequence length="315" mass="34820">MAAHHHEKLQLHESWPRRTSFLIDDILFRPPQPVAMALTWLIEEEFKFIGLVQANPILWDVACTQYRRTDYKEMIWEQVVQDMGKPGLTVELAKKKWTLLRDSYRRNCRKVTSTTRTGAGTSDIFTPRWKYYESMAFLRSCPNSASVLSSMDGPSHHQSTETTGAEESSCDLSYGCSLPIVESPVPGPSCPASPPAPRRPASPPAPSRPASPPAPSHPAELAAPRHTDGLSPQPGSDFAPSPPSPPIEVRRPLYQKKGAKRKTEDAELKALLAIAQDTAIACRPKPQPPPSPAPDEPRCVGLLVEAKLRTQVRTR</sequence>
<gene>
    <name evidence="3" type="ORF">NTJ_04275</name>
</gene>
<dbReference type="PANTHER" id="PTHR12243:SF67">
    <property type="entry name" value="COREPRESSOR OF PANGOLIN, ISOFORM A-RELATED"/>
    <property type="match status" value="1"/>
</dbReference>
<dbReference type="InterPro" id="IPR006578">
    <property type="entry name" value="MADF-dom"/>
</dbReference>
<proteinExistence type="predicted"/>
<feature type="compositionally biased region" description="Pro residues" evidence="1">
    <location>
        <begin position="186"/>
        <end position="216"/>
    </location>
</feature>
<keyword evidence="4" id="KW-1185">Reference proteome</keyword>
<evidence type="ECO:0000313" key="3">
    <source>
        <dbReference type="EMBL" id="BES91467.1"/>
    </source>
</evidence>
<dbReference type="PANTHER" id="PTHR12243">
    <property type="entry name" value="MADF DOMAIN TRANSCRIPTION FACTOR"/>
    <property type="match status" value="1"/>
</dbReference>
<dbReference type="Pfam" id="PF10545">
    <property type="entry name" value="MADF_DNA_bdg"/>
    <property type="match status" value="1"/>
</dbReference>
<evidence type="ECO:0000259" key="2">
    <source>
        <dbReference type="PROSITE" id="PS51029"/>
    </source>
</evidence>
<dbReference type="PROSITE" id="PS51029">
    <property type="entry name" value="MADF"/>
    <property type="match status" value="1"/>
</dbReference>
<evidence type="ECO:0000256" key="1">
    <source>
        <dbReference type="SAM" id="MobiDB-lite"/>
    </source>
</evidence>
<accession>A0ABN7AGS4</accession>
<feature type="region of interest" description="Disordered" evidence="1">
    <location>
        <begin position="186"/>
        <end position="264"/>
    </location>
</feature>
<evidence type="ECO:0000313" key="4">
    <source>
        <dbReference type="Proteomes" id="UP001307889"/>
    </source>
</evidence>
<protein>
    <submittedName>
        <fullName evidence="3">MADF</fullName>
    </submittedName>
</protein>
<dbReference type="Proteomes" id="UP001307889">
    <property type="component" value="Chromosome 2"/>
</dbReference>
<feature type="region of interest" description="Disordered" evidence="1">
    <location>
        <begin position="147"/>
        <end position="168"/>
    </location>
</feature>
<dbReference type="EMBL" id="AP028910">
    <property type="protein sequence ID" value="BES91467.1"/>
    <property type="molecule type" value="Genomic_DNA"/>
</dbReference>